<evidence type="ECO:0000313" key="14">
    <source>
        <dbReference type="Proteomes" id="UP000176576"/>
    </source>
</evidence>
<dbReference type="GO" id="GO:0008413">
    <property type="term" value="F:8-oxo-7,8-dihydroguanosine triphosphate pyrophosphatase activity"/>
    <property type="evidence" value="ECO:0007669"/>
    <property type="project" value="TreeGrafter"/>
</dbReference>
<dbReference type="PANTHER" id="PTHR47707:SF1">
    <property type="entry name" value="NUDIX HYDROLASE FAMILY PROTEIN"/>
    <property type="match status" value="1"/>
</dbReference>
<dbReference type="InterPro" id="IPR047127">
    <property type="entry name" value="MutT-like"/>
</dbReference>
<evidence type="ECO:0000259" key="12">
    <source>
        <dbReference type="PROSITE" id="PS51462"/>
    </source>
</evidence>
<dbReference type="PROSITE" id="PS51462">
    <property type="entry name" value="NUDIX"/>
    <property type="match status" value="1"/>
</dbReference>
<comment type="caution">
    <text evidence="13">The sequence shown here is derived from an EMBL/GenBank/DDBJ whole genome shotgun (WGS) entry which is preliminary data.</text>
</comment>
<sequence length="131" mass="15318">MADVSILVLYNSEKLIYLQHRSAYKKRWAGYWGTFGGGIEEGETIEQALQREIREELSYQVKNPILLHVQKLTTDKKYVHVELYDSSQELIPSKEECQGARWVTIKEALELNLIPHEVEVLEKVEEFLNRV</sequence>
<keyword evidence="4" id="KW-0235">DNA replication</keyword>
<comment type="catalytic activity">
    <reaction evidence="10">
        <text>8-oxo-dGTP + H2O = 8-oxo-dGMP + diphosphate + H(+)</text>
        <dbReference type="Rhea" id="RHEA:31575"/>
        <dbReference type="ChEBI" id="CHEBI:15377"/>
        <dbReference type="ChEBI" id="CHEBI:15378"/>
        <dbReference type="ChEBI" id="CHEBI:33019"/>
        <dbReference type="ChEBI" id="CHEBI:63224"/>
        <dbReference type="ChEBI" id="CHEBI:77896"/>
        <dbReference type="EC" id="3.6.1.55"/>
    </reaction>
</comment>
<evidence type="ECO:0000256" key="10">
    <source>
        <dbReference type="ARBA" id="ARBA00035861"/>
    </source>
</evidence>
<organism evidence="13 14">
    <name type="scientific">Candidatus Ryanbacteria bacterium RIFCSPHIGHO2_02_FULL_45_13b</name>
    <dbReference type="NCBI Taxonomy" id="1802117"/>
    <lineage>
        <taxon>Bacteria</taxon>
        <taxon>Candidatus Ryaniibacteriota</taxon>
    </lineage>
</organism>
<dbReference type="PRINTS" id="PR00502">
    <property type="entry name" value="NUDIXFAMILY"/>
</dbReference>
<evidence type="ECO:0000313" key="13">
    <source>
        <dbReference type="EMBL" id="OGZ46878.1"/>
    </source>
</evidence>
<reference evidence="13 14" key="1">
    <citation type="journal article" date="2016" name="Nat. Commun.">
        <title>Thousands of microbial genomes shed light on interconnected biogeochemical processes in an aquifer system.</title>
        <authorList>
            <person name="Anantharaman K."/>
            <person name="Brown C.T."/>
            <person name="Hug L.A."/>
            <person name="Sharon I."/>
            <person name="Castelle C.J."/>
            <person name="Probst A.J."/>
            <person name="Thomas B.C."/>
            <person name="Singh A."/>
            <person name="Wilkins M.J."/>
            <person name="Karaoz U."/>
            <person name="Brodie E.L."/>
            <person name="Williams K.H."/>
            <person name="Hubbard S.S."/>
            <person name="Banfield J.F."/>
        </authorList>
    </citation>
    <scope>NUCLEOTIDE SEQUENCE [LARGE SCALE GENOMIC DNA]</scope>
</reference>
<keyword evidence="3" id="KW-0515">Mutator protein</keyword>
<keyword evidence="6" id="KW-0227">DNA damage</keyword>
<dbReference type="GO" id="GO:0006281">
    <property type="term" value="P:DNA repair"/>
    <property type="evidence" value="ECO:0007669"/>
    <property type="project" value="UniProtKB-KW"/>
</dbReference>
<dbReference type="CDD" id="cd02883">
    <property type="entry name" value="NUDIX_Hydrolase"/>
    <property type="match status" value="1"/>
</dbReference>
<keyword evidence="7" id="KW-0378">Hydrolase</keyword>
<dbReference type="EC" id="3.6.1.55" evidence="11"/>
<evidence type="ECO:0000256" key="3">
    <source>
        <dbReference type="ARBA" id="ARBA00022457"/>
    </source>
</evidence>
<accession>A0A1G2GAF1</accession>
<dbReference type="GO" id="GO:0006260">
    <property type="term" value="P:DNA replication"/>
    <property type="evidence" value="ECO:0007669"/>
    <property type="project" value="UniProtKB-KW"/>
</dbReference>
<dbReference type="SUPFAM" id="SSF55811">
    <property type="entry name" value="Nudix"/>
    <property type="match status" value="1"/>
</dbReference>
<keyword evidence="9" id="KW-0234">DNA repair</keyword>
<keyword evidence="5" id="KW-0479">Metal-binding</keyword>
<dbReference type="EMBL" id="MHNN01000005">
    <property type="protein sequence ID" value="OGZ46878.1"/>
    <property type="molecule type" value="Genomic_DNA"/>
</dbReference>
<feature type="domain" description="Nudix hydrolase" evidence="12">
    <location>
        <begin position="1"/>
        <end position="126"/>
    </location>
</feature>
<dbReference type="Gene3D" id="3.90.79.10">
    <property type="entry name" value="Nucleoside Triphosphate Pyrophosphohydrolase"/>
    <property type="match status" value="1"/>
</dbReference>
<evidence type="ECO:0000256" key="1">
    <source>
        <dbReference type="ARBA" id="ARBA00001946"/>
    </source>
</evidence>
<evidence type="ECO:0000256" key="9">
    <source>
        <dbReference type="ARBA" id="ARBA00023204"/>
    </source>
</evidence>
<dbReference type="PANTHER" id="PTHR47707">
    <property type="entry name" value="8-OXO-DGTP DIPHOSPHATASE"/>
    <property type="match status" value="1"/>
</dbReference>
<dbReference type="GO" id="GO:0035539">
    <property type="term" value="F:8-oxo-7,8-dihydrodeoxyguanosine triphosphate pyrophosphatase activity"/>
    <property type="evidence" value="ECO:0007669"/>
    <property type="project" value="UniProtKB-EC"/>
</dbReference>
<dbReference type="Proteomes" id="UP000176576">
    <property type="component" value="Unassembled WGS sequence"/>
</dbReference>
<comment type="cofactor">
    <cofactor evidence="1">
        <name>Mg(2+)</name>
        <dbReference type="ChEBI" id="CHEBI:18420"/>
    </cofactor>
</comment>
<gene>
    <name evidence="13" type="ORF">A3J54_00260</name>
</gene>
<dbReference type="STRING" id="1802117.A3J54_00260"/>
<proteinExistence type="inferred from homology"/>
<evidence type="ECO:0000256" key="7">
    <source>
        <dbReference type="ARBA" id="ARBA00022801"/>
    </source>
</evidence>
<keyword evidence="8" id="KW-0460">Magnesium</keyword>
<comment type="similarity">
    <text evidence="2">Belongs to the Nudix hydrolase family.</text>
</comment>
<dbReference type="Pfam" id="PF00293">
    <property type="entry name" value="NUDIX"/>
    <property type="match status" value="1"/>
</dbReference>
<evidence type="ECO:0000256" key="6">
    <source>
        <dbReference type="ARBA" id="ARBA00022763"/>
    </source>
</evidence>
<dbReference type="GO" id="GO:0044715">
    <property type="term" value="F:8-oxo-dGDP phosphatase activity"/>
    <property type="evidence" value="ECO:0007669"/>
    <property type="project" value="TreeGrafter"/>
</dbReference>
<dbReference type="InterPro" id="IPR020476">
    <property type="entry name" value="Nudix_hydrolase"/>
</dbReference>
<name>A0A1G2GAF1_9BACT</name>
<dbReference type="AlphaFoldDB" id="A0A1G2GAF1"/>
<dbReference type="InterPro" id="IPR015797">
    <property type="entry name" value="NUDIX_hydrolase-like_dom_sf"/>
</dbReference>
<dbReference type="InterPro" id="IPR000086">
    <property type="entry name" value="NUDIX_hydrolase_dom"/>
</dbReference>
<dbReference type="GO" id="GO:0046872">
    <property type="term" value="F:metal ion binding"/>
    <property type="evidence" value="ECO:0007669"/>
    <property type="project" value="UniProtKB-KW"/>
</dbReference>
<evidence type="ECO:0000256" key="4">
    <source>
        <dbReference type="ARBA" id="ARBA00022705"/>
    </source>
</evidence>
<evidence type="ECO:0000256" key="8">
    <source>
        <dbReference type="ARBA" id="ARBA00022842"/>
    </source>
</evidence>
<evidence type="ECO:0000256" key="11">
    <source>
        <dbReference type="ARBA" id="ARBA00038905"/>
    </source>
</evidence>
<dbReference type="GO" id="GO:0044716">
    <property type="term" value="F:8-oxo-GDP phosphatase activity"/>
    <property type="evidence" value="ECO:0007669"/>
    <property type="project" value="TreeGrafter"/>
</dbReference>
<evidence type="ECO:0000256" key="5">
    <source>
        <dbReference type="ARBA" id="ARBA00022723"/>
    </source>
</evidence>
<evidence type="ECO:0000256" key="2">
    <source>
        <dbReference type="ARBA" id="ARBA00005582"/>
    </source>
</evidence>
<protein>
    <recommendedName>
        <fullName evidence="11">8-oxo-dGTP diphosphatase</fullName>
        <ecNumber evidence="11">3.6.1.55</ecNumber>
    </recommendedName>
</protein>